<dbReference type="OrthoDB" id="3526561at2759"/>
<proteinExistence type="predicted"/>
<evidence type="ECO:0000313" key="1">
    <source>
        <dbReference type="EMBL" id="KAF2195733.1"/>
    </source>
</evidence>
<keyword evidence="2" id="KW-1185">Reference proteome</keyword>
<evidence type="ECO:0000313" key="2">
    <source>
        <dbReference type="Proteomes" id="UP000800200"/>
    </source>
</evidence>
<name>A0A6A6EXS0_9PEZI</name>
<protein>
    <submittedName>
        <fullName evidence="1">Uncharacterized protein</fullName>
    </submittedName>
</protein>
<dbReference type="Proteomes" id="UP000800200">
    <property type="component" value="Unassembled WGS sequence"/>
</dbReference>
<sequence>MSDDITPRALDITARSIDLASIVIKHGLISLVTEASKHTVTEVIKWLARERISETAFVYTMELGLNRAQPNRNGELVLNRLPSKPSGLYGLQLVMPPGALGRAILYDQKLCWVATTVVIVSKYHSRDYAVDALCDLFITTNLSKNDPRVPATDARVRPVITKLVDSLHLHTVNMGQRGEELPERLAVLPRHYLSGSVFAEVVNNIQRLAGSDILVKMQGCIIDILDWMFHHWHGKFTVSANNEKLYDGQLGDSSNQLIVLMESHCGPGVDCPYDHVGHIEIVNLVGSLEPPRPMYQGKSKPGGVPEKEDRSSYRSEFYDIRNPYQTRYCNLLAKEEKEAVQCAQDIVRSILDLPVMPDRGGMFEKGVFGKGPLCLKIDRESTTPFHWWLKQKPTLLAMELGHQPSRGWPFRSDLDPSELEEEYDPEEGYYPLENLSKWYPGLADAMRMARNNCACGCRSTGEELLDDVLNDGCRMTLMATEILLYIAHAMAEAAGAADISNYTEPDHLSQAATALLGCIAVHRMIYWDTWFRLAACAATGMPHDTTSDDISDGILLWVTGSITIAPLWLNFDQEIVLKGSWGIQQMTGTIPGLGDEKAVVESQRSSTATASMVPDLGTTNGREDSEEVKVQGFVYANTADLYQLMWIAQTSKALRIFNPIEIYQGAMLAIRPPGCSHAESDVQVAYSWLINDILLGWNLSNTLADLPGNYPHVAMLANSPLKQNIALGCATYNCVLQGGDCCFCCLAQTAQREGCVGIWCGNQGRQRRLQ</sequence>
<organism evidence="1 2">
    <name type="scientific">Zopfia rhizophila CBS 207.26</name>
    <dbReference type="NCBI Taxonomy" id="1314779"/>
    <lineage>
        <taxon>Eukaryota</taxon>
        <taxon>Fungi</taxon>
        <taxon>Dikarya</taxon>
        <taxon>Ascomycota</taxon>
        <taxon>Pezizomycotina</taxon>
        <taxon>Dothideomycetes</taxon>
        <taxon>Dothideomycetes incertae sedis</taxon>
        <taxon>Zopfiaceae</taxon>
        <taxon>Zopfia</taxon>
    </lineage>
</organism>
<gene>
    <name evidence="1" type="ORF">K469DRAFT_699341</name>
</gene>
<reference evidence="1" key="1">
    <citation type="journal article" date="2020" name="Stud. Mycol.">
        <title>101 Dothideomycetes genomes: a test case for predicting lifestyles and emergence of pathogens.</title>
        <authorList>
            <person name="Haridas S."/>
            <person name="Albert R."/>
            <person name="Binder M."/>
            <person name="Bloem J."/>
            <person name="Labutti K."/>
            <person name="Salamov A."/>
            <person name="Andreopoulos B."/>
            <person name="Baker S."/>
            <person name="Barry K."/>
            <person name="Bills G."/>
            <person name="Bluhm B."/>
            <person name="Cannon C."/>
            <person name="Castanera R."/>
            <person name="Culley D."/>
            <person name="Daum C."/>
            <person name="Ezra D."/>
            <person name="Gonzalez J."/>
            <person name="Henrissat B."/>
            <person name="Kuo A."/>
            <person name="Liang C."/>
            <person name="Lipzen A."/>
            <person name="Lutzoni F."/>
            <person name="Magnuson J."/>
            <person name="Mondo S."/>
            <person name="Nolan M."/>
            <person name="Ohm R."/>
            <person name="Pangilinan J."/>
            <person name="Park H.-J."/>
            <person name="Ramirez L."/>
            <person name="Alfaro M."/>
            <person name="Sun H."/>
            <person name="Tritt A."/>
            <person name="Yoshinaga Y."/>
            <person name="Zwiers L.-H."/>
            <person name="Turgeon B."/>
            <person name="Goodwin S."/>
            <person name="Spatafora J."/>
            <person name="Crous P."/>
            <person name="Grigoriev I."/>
        </authorList>
    </citation>
    <scope>NUCLEOTIDE SEQUENCE</scope>
    <source>
        <strain evidence="1">CBS 207.26</strain>
    </source>
</reference>
<dbReference type="EMBL" id="ML994610">
    <property type="protein sequence ID" value="KAF2195733.1"/>
    <property type="molecule type" value="Genomic_DNA"/>
</dbReference>
<dbReference type="AlphaFoldDB" id="A0A6A6EXS0"/>
<accession>A0A6A6EXS0</accession>